<dbReference type="AlphaFoldDB" id="U2YHK9"/>
<keyword evidence="1" id="KW-0812">Transmembrane</keyword>
<comment type="caution">
    <text evidence="2">The sequence shown here is derived from an EMBL/GenBank/DDBJ whole genome shotgun (WGS) entry which is preliminary data.</text>
</comment>
<evidence type="ECO:0000256" key="1">
    <source>
        <dbReference type="SAM" id="Phobius"/>
    </source>
</evidence>
<dbReference type="Proteomes" id="UP000016566">
    <property type="component" value="Unassembled WGS sequence"/>
</dbReference>
<dbReference type="STRING" id="1337093.MBELCI_0068"/>
<dbReference type="RefSeq" id="WP_021692125.1">
    <property type="nucleotide sequence ID" value="NZ_BATB01000001.1"/>
</dbReference>
<evidence type="ECO:0000313" key="2">
    <source>
        <dbReference type="EMBL" id="GAD54016.1"/>
    </source>
</evidence>
<dbReference type="EMBL" id="BATB01000001">
    <property type="protein sequence ID" value="GAD54016.1"/>
    <property type="molecule type" value="Genomic_DNA"/>
</dbReference>
<proteinExistence type="predicted"/>
<evidence type="ECO:0000313" key="3">
    <source>
        <dbReference type="Proteomes" id="UP000016566"/>
    </source>
</evidence>
<feature type="transmembrane region" description="Helical" evidence="1">
    <location>
        <begin position="29"/>
        <end position="50"/>
    </location>
</feature>
<keyword evidence="3" id="KW-1185">Reference proteome</keyword>
<sequence length="53" mass="6172">MVRYLRRGVRVLRIAFSPSEFEERSGFDYIWAILLLSGLGVVMTFAYKLIFPS</sequence>
<protein>
    <submittedName>
        <fullName evidence="2">Uncharacterized protein</fullName>
    </submittedName>
</protein>
<keyword evidence="1" id="KW-0472">Membrane</keyword>
<reference evidence="2" key="1">
    <citation type="journal article" date="2013" name="Genome Announc.">
        <title>Draft Genome Sequence of Loktanella cinnabarina LL-001T, Isolated from Deep-Sea Floor Sediment.</title>
        <authorList>
            <person name="Nishi S."/>
            <person name="Tsubouchi T."/>
            <person name="Takaki Y."/>
            <person name="Koyanagi R."/>
            <person name="Satoh N."/>
            <person name="Maruyama T."/>
            <person name="Hatada Y."/>
        </authorList>
    </citation>
    <scope>NUCLEOTIDE SEQUENCE [LARGE SCALE GENOMIC DNA]</scope>
    <source>
        <strain evidence="2">LL-001</strain>
    </source>
</reference>
<gene>
    <name evidence="2" type="ORF">MBELCI_0068</name>
</gene>
<organism evidence="2 3">
    <name type="scientific">Limimaricola cinnabarinus LL-001</name>
    <dbReference type="NCBI Taxonomy" id="1337093"/>
    <lineage>
        <taxon>Bacteria</taxon>
        <taxon>Pseudomonadati</taxon>
        <taxon>Pseudomonadota</taxon>
        <taxon>Alphaproteobacteria</taxon>
        <taxon>Rhodobacterales</taxon>
        <taxon>Paracoccaceae</taxon>
        <taxon>Limimaricola</taxon>
    </lineage>
</organism>
<keyword evidence="1" id="KW-1133">Transmembrane helix</keyword>
<name>U2YHK9_9RHOB</name>
<accession>U2YHK9</accession>